<dbReference type="InParanoid" id="A0A1I1VYA4"/>
<protein>
    <submittedName>
        <fullName evidence="4">Ribosomal protein S18 acetylase RimI</fullName>
    </submittedName>
</protein>
<organism evidence="4 5">
    <name type="scientific">Thermophagus xiamenensis</name>
    <dbReference type="NCBI Taxonomy" id="385682"/>
    <lineage>
        <taxon>Bacteria</taxon>
        <taxon>Pseudomonadati</taxon>
        <taxon>Bacteroidota</taxon>
        <taxon>Bacteroidia</taxon>
        <taxon>Marinilabiliales</taxon>
        <taxon>Marinilabiliaceae</taxon>
        <taxon>Thermophagus</taxon>
    </lineage>
</organism>
<evidence type="ECO:0000256" key="1">
    <source>
        <dbReference type="ARBA" id="ARBA00022679"/>
    </source>
</evidence>
<proteinExistence type="predicted"/>
<keyword evidence="5" id="KW-1185">Reference proteome</keyword>
<dbReference type="Proteomes" id="UP000181976">
    <property type="component" value="Unassembled WGS sequence"/>
</dbReference>
<dbReference type="STRING" id="385682.SAMN05444380_10331"/>
<reference evidence="4 5" key="1">
    <citation type="submission" date="2016-10" db="EMBL/GenBank/DDBJ databases">
        <authorList>
            <person name="de Groot N.N."/>
        </authorList>
    </citation>
    <scope>NUCLEOTIDE SEQUENCE [LARGE SCALE GENOMIC DNA]</scope>
    <source>
        <strain evidence="4 5">DSM 19012</strain>
    </source>
</reference>
<dbReference type="InterPro" id="IPR000182">
    <property type="entry name" value="GNAT_dom"/>
</dbReference>
<dbReference type="OrthoDB" id="4228396at2"/>
<evidence type="ECO:0000313" key="5">
    <source>
        <dbReference type="Proteomes" id="UP000181976"/>
    </source>
</evidence>
<dbReference type="EMBL" id="FONA01000003">
    <property type="protein sequence ID" value="SFD85590.1"/>
    <property type="molecule type" value="Genomic_DNA"/>
</dbReference>
<accession>A0A1I1VYA4</accession>
<feature type="domain" description="N-acetyltransferase" evidence="3">
    <location>
        <begin position="150"/>
        <end position="281"/>
    </location>
</feature>
<dbReference type="Pfam" id="PF00583">
    <property type="entry name" value="Acetyltransf_1"/>
    <property type="match status" value="2"/>
</dbReference>
<dbReference type="GO" id="GO:0016747">
    <property type="term" value="F:acyltransferase activity, transferring groups other than amino-acyl groups"/>
    <property type="evidence" value="ECO:0007669"/>
    <property type="project" value="InterPro"/>
</dbReference>
<dbReference type="SUPFAM" id="SSF55729">
    <property type="entry name" value="Acyl-CoA N-acyltransferases (Nat)"/>
    <property type="match status" value="2"/>
</dbReference>
<dbReference type="GO" id="GO:0005840">
    <property type="term" value="C:ribosome"/>
    <property type="evidence" value="ECO:0007669"/>
    <property type="project" value="UniProtKB-KW"/>
</dbReference>
<feature type="domain" description="N-acetyltransferase" evidence="3">
    <location>
        <begin position="1"/>
        <end position="153"/>
    </location>
</feature>
<keyword evidence="4" id="KW-0687">Ribonucleoprotein</keyword>
<name>A0A1I1VYA4_9BACT</name>
<keyword evidence="4" id="KW-0689">Ribosomal protein</keyword>
<dbReference type="InterPro" id="IPR016181">
    <property type="entry name" value="Acyl_CoA_acyltransferase"/>
</dbReference>
<dbReference type="PANTHER" id="PTHR43420">
    <property type="entry name" value="ACETYLTRANSFERASE"/>
    <property type="match status" value="1"/>
</dbReference>
<evidence type="ECO:0000259" key="3">
    <source>
        <dbReference type="PROSITE" id="PS51186"/>
    </source>
</evidence>
<dbReference type="AlphaFoldDB" id="A0A1I1VYA4"/>
<dbReference type="PROSITE" id="PS51186">
    <property type="entry name" value="GNAT"/>
    <property type="match status" value="2"/>
</dbReference>
<sequence>MEIKSLERTNFDTIFIAFRRAFADYDIQLNHHELKNMLKRRGFTPELSFAAFEGDDIVAFTLNGTGNFNGKPMAYDTGTGTVKEYRGQGLATKIFEHSIPFLKKENIGHYLLEVLQHNTKAVSIYQKINFKTTREFNYFFWKNETFRHAIKVTPFRVQAINIDEYDNLSDFWDFYPSWQNSFESIQRAREDFICLGAFADEKLIGYCIFEPNSGDITQLAVDKAHRRKGAASQLLFEANKHNKCSTTKLINADTACSSIVDFLKAKNIEVTGKQFEMIKEI</sequence>
<keyword evidence="2" id="KW-0012">Acyltransferase</keyword>
<dbReference type="Gene3D" id="3.40.630.30">
    <property type="match status" value="2"/>
</dbReference>
<dbReference type="RefSeq" id="WP_010526824.1">
    <property type="nucleotide sequence ID" value="NZ_AFSL01000019.1"/>
</dbReference>
<dbReference type="CDD" id="cd04301">
    <property type="entry name" value="NAT_SF"/>
    <property type="match status" value="2"/>
</dbReference>
<gene>
    <name evidence="4" type="ORF">SAMN05444380_10331</name>
</gene>
<evidence type="ECO:0000256" key="2">
    <source>
        <dbReference type="ARBA" id="ARBA00023315"/>
    </source>
</evidence>
<dbReference type="InterPro" id="IPR050680">
    <property type="entry name" value="YpeA/RimI_acetyltransf"/>
</dbReference>
<dbReference type="PANTHER" id="PTHR43420:SF44">
    <property type="entry name" value="ACETYLTRANSFERASE YPEA"/>
    <property type="match status" value="1"/>
</dbReference>
<keyword evidence="1" id="KW-0808">Transferase</keyword>
<evidence type="ECO:0000313" key="4">
    <source>
        <dbReference type="EMBL" id="SFD85590.1"/>
    </source>
</evidence>
<dbReference type="eggNOG" id="COG0456">
    <property type="taxonomic scope" value="Bacteria"/>
</dbReference>